<dbReference type="Proteomes" id="UP001218579">
    <property type="component" value="Unassembled WGS sequence"/>
</dbReference>
<sequence>MRLLQRMAISVVMTLVTLLVAVPTQAAGWLRVESPNFIVYSDVTEAQTREYIQKLESFQYISDLFYIDLGDAPLPQQDKTVFYLMRYVNDYRIVRPDTKPNSFNPYYVCEEGDQFFSTKEVNTNNESAMGGELIQGLDLDLGYMLFSLNRTRLLQHFSYRPPAWLANGLNWYMMTTIIDENRVIIGRPEPRIAYAYTYGERETDITGGGYLSDFADIIAEKPVAERKEKALTLQNWVITHYMMSDKDRRAKLKAFLDVYATKSKPPLEAFISTTGITPETFSTVLKDYKTKGIPATAYTLPSLEQTKVAITVTKLPDYKEPLPLLNAATLTCPDAEYGAKLLKRIRKQAPLSPNDDLTQMAHARAEILFGAPSVALPILTARLAADPKNFEAQYWLGRLYLQLAQNGPQPDKAKAYVNARRELGKAYQLNDNSALVLYNYAQANENKPGFPDDNALNAAKMAYELTHGRYNTYYIRLLILRGDYTAASALIADLIPRIKDPECLKLLTSLRDSITAKQPVETVIKQVDAYEVWEDTHKES</sequence>
<dbReference type="InterPro" id="IPR011990">
    <property type="entry name" value="TPR-like_helical_dom_sf"/>
</dbReference>
<proteinExistence type="predicted"/>
<protein>
    <recommendedName>
        <fullName evidence="3">Tetratricopeptide repeat-containing protein</fullName>
    </recommendedName>
</protein>
<gene>
    <name evidence="1" type="ORF">PQU98_03755</name>
</gene>
<evidence type="ECO:0000313" key="2">
    <source>
        <dbReference type="Proteomes" id="UP001218579"/>
    </source>
</evidence>
<keyword evidence="2" id="KW-1185">Reference proteome</keyword>
<organism evidence="1 2">
    <name type="scientific">Asticcacaulis machinosus</name>
    <dbReference type="NCBI Taxonomy" id="2984211"/>
    <lineage>
        <taxon>Bacteria</taxon>
        <taxon>Pseudomonadati</taxon>
        <taxon>Pseudomonadota</taxon>
        <taxon>Alphaproteobacteria</taxon>
        <taxon>Caulobacterales</taxon>
        <taxon>Caulobacteraceae</taxon>
        <taxon>Asticcacaulis</taxon>
    </lineage>
</organism>
<dbReference type="RefSeq" id="WP_272743540.1">
    <property type="nucleotide sequence ID" value="NZ_JAQQKV010000001.1"/>
</dbReference>
<evidence type="ECO:0008006" key="3">
    <source>
        <dbReference type="Google" id="ProtNLM"/>
    </source>
</evidence>
<dbReference type="EMBL" id="JAQQKV010000001">
    <property type="protein sequence ID" value="MDC7675229.1"/>
    <property type="molecule type" value="Genomic_DNA"/>
</dbReference>
<accession>A0ABT5HG48</accession>
<dbReference type="SUPFAM" id="SSF48452">
    <property type="entry name" value="TPR-like"/>
    <property type="match status" value="1"/>
</dbReference>
<comment type="caution">
    <text evidence="1">The sequence shown here is derived from an EMBL/GenBank/DDBJ whole genome shotgun (WGS) entry which is preliminary data.</text>
</comment>
<dbReference type="Gene3D" id="1.25.40.10">
    <property type="entry name" value="Tetratricopeptide repeat domain"/>
    <property type="match status" value="1"/>
</dbReference>
<reference evidence="1 2" key="1">
    <citation type="submission" date="2023-01" db="EMBL/GenBank/DDBJ databases">
        <title>Novel species of the genus Asticcacaulis isolated from rivers.</title>
        <authorList>
            <person name="Lu H."/>
        </authorList>
    </citation>
    <scope>NUCLEOTIDE SEQUENCE [LARGE SCALE GENOMIC DNA]</scope>
    <source>
        <strain evidence="1 2">LKC15W</strain>
    </source>
</reference>
<name>A0ABT5HG48_9CAUL</name>
<evidence type="ECO:0000313" key="1">
    <source>
        <dbReference type="EMBL" id="MDC7675229.1"/>
    </source>
</evidence>